<dbReference type="GO" id="GO:0004672">
    <property type="term" value="F:protein kinase activity"/>
    <property type="evidence" value="ECO:0007669"/>
    <property type="project" value="InterPro"/>
</dbReference>
<dbReference type="Gene3D" id="1.10.510.10">
    <property type="entry name" value="Transferase(Phosphotransferase) domain 1"/>
    <property type="match status" value="1"/>
</dbReference>
<feature type="domain" description="Protein kinase" evidence="1">
    <location>
        <begin position="187"/>
        <end position="496"/>
    </location>
</feature>
<dbReference type="EMBL" id="JAULSV010000003">
    <property type="protein sequence ID" value="KAK0648736.1"/>
    <property type="molecule type" value="Genomic_DNA"/>
</dbReference>
<reference evidence="2" key="1">
    <citation type="submission" date="2023-06" db="EMBL/GenBank/DDBJ databases">
        <title>Genome-scale phylogeny and comparative genomics of the fungal order Sordariales.</title>
        <authorList>
            <consortium name="Lawrence Berkeley National Laboratory"/>
            <person name="Hensen N."/>
            <person name="Bonometti L."/>
            <person name="Westerberg I."/>
            <person name="Brannstrom I.O."/>
            <person name="Guillou S."/>
            <person name="Cros-Aarteil S."/>
            <person name="Calhoun S."/>
            <person name="Haridas S."/>
            <person name="Kuo A."/>
            <person name="Mondo S."/>
            <person name="Pangilinan J."/>
            <person name="Riley R."/>
            <person name="Labutti K."/>
            <person name="Andreopoulos B."/>
            <person name="Lipzen A."/>
            <person name="Chen C."/>
            <person name="Yanf M."/>
            <person name="Daum C."/>
            <person name="Ng V."/>
            <person name="Clum A."/>
            <person name="Steindorff A."/>
            <person name="Ohm R."/>
            <person name="Martin F."/>
            <person name="Silar P."/>
            <person name="Natvig D."/>
            <person name="Lalanne C."/>
            <person name="Gautier V."/>
            <person name="Ament-Velasquez S.L."/>
            <person name="Kruys A."/>
            <person name="Hutchinson M.I."/>
            <person name="Powell A.J."/>
            <person name="Barry K."/>
            <person name="Miller A.N."/>
            <person name="Grigoriev I.V."/>
            <person name="Debuchy R."/>
            <person name="Gladieux P."/>
            <person name="Thoren M.H."/>
            <person name="Johannesson H."/>
        </authorList>
    </citation>
    <scope>NUCLEOTIDE SEQUENCE</scope>
    <source>
        <strain evidence="2">SMH2532-1</strain>
    </source>
</reference>
<proteinExistence type="predicted"/>
<dbReference type="SUPFAM" id="SSF56112">
    <property type="entry name" value="Protein kinase-like (PK-like)"/>
    <property type="match status" value="1"/>
</dbReference>
<gene>
    <name evidence="2" type="ORF">B0T16DRAFT_456196</name>
</gene>
<evidence type="ECO:0000259" key="1">
    <source>
        <dbReference type="PROSITE" id="PS50011"/>
    </source>
</evidence>
<dbReference type="PANTHER" id="PTHR33112">
    <property type="entry name" value="DOMAIN PROTEIN, PUTATIVE-RELATED"/>
    <property type="match status" value="1"/>
</dbReference>
<name>A0AA39Y9W3_9PEZI</name>
<protein>
    <recommendedName>
        <fullName evidence="1">Protein kinase domain-containing protein</fullName>
    </recommendedName>
</protein>
<dbReference type="Proteomes" id="UP001174936">
    <property type="component" value="Unassembled WGS sequence"/>
</dbReference>
<dbReference type="PANTHER" id="PTHR33112:SF10">
    <property type="entry name" value="TOL"/>
    <property type="match status" value="1"/>
</dbReference>
<dbReference type="Pfam" id="PF00069">
    <property type="entry name" value="Pkinase"/>
    <property type="match status" value="1"/>
</dbReference>
<dbReference type="InterPro" id="IPR011009">
    <property type="entry name" value="Kinase-like_dom_sf"/>
</dbReference>
<dbReference type="InterPro" id="IPR000719">
    <property type="entry name" value="Prot_kinase_dom"/>
</dbReference>
<accession>A0AA39Y9W3</accession>
<dbReference type="AlphaFoldDB" id="A0AA39Y9W3"/>
<evidence type="ECO:0000313" key="2">
    <source>
        <dbReference type="EMBL" id="KAK0648736.1"/>
    </source>
</evidence>
<organism evidence="2 3">
    <name type="scientific">Cercophora newfieldiana</name>
    <dbReference type="NCBI Taxonomy" id="92897"/>
    <lineage>
        <taxon>Eukaryota</taxon>
        <taxon>Fungi</taxon>
        <taxon>Dikarya</taxon>
        <taxon>Ascomycota</taxon>
        <taxon>Pezizomycotina</taxon>
        <taxon>Sordariomycetes</taxon>
        <taxon>Sordariomycetidae</taxon>
        <taxon>Sordariales</taxon>
        <taxon>Lasiosphaeriaceae</taxon>
        <taxon>Cercophora</taxon>
    </lineage>
</organism>
<dbReference type="Pfam" id="PF06985">
    <property type="entry name" value="HET"/>
    <property type="match status" value="1"/>
</dbReference>
<dbReference type="SMART" id="SM00220">
    <property type="entry name" value="S_TKc"/>
    <property type="match status" value="1"/>
</dbReference>
<dbReference type="PROSITE" id="PS50011">
    <property type="entry name" value="PROTEIN_KINASE_DOM"/>
    <property type="match status" value="1"/>
</dbReference>
<dbReference type="CDD" id="cd00180">
    <property type="entry name" value="PKc"/>
    <property type="match status" value="1"/>
</dbReference>
<keyword evidence="3" id="KW-1185">Reference proteome</keyword>
<sequence>MPLSLCHMKGMFFHRFRRRAGPQARGVKGRTEYPPLSEQLYSDRLQSTFPAGTELFYWSEHRIHTLVNEDLVRWELGKAQGSYSNEIVDFILVHGRKLFAIAAGFDSDRTWLLRAMEFFRKNNIKDSELSAEIGAELRCLERETLTRLDSSLWTFDLAMRICDYQWRALTPVLSTDKANYDFHAKAILPFNIVGTGGMTGAFSIVHKIQIHPDHLKDPCGRFDSDRPDFFAVKQIKPPDAVERERIITSWANEAETLQKMNGEHSNNILRFVTAFTRPDVGSDKSCYLIFEWADSGCLEQLFQENPNPLLTKELVKQAATQLQGLAQALKATHELAQIRHGDVKPDNILRFGATPENIIGTLKIGDWGLAKFHKEATVLRLQNGQQTDTRYGTVMYEPPEVELGEVKLLGRQYDVWSMGCVMLEIIIWLVYGYPSVQQFRVDVKGQYRESVPCYLVEQSRESGMLKGKLQPIVEKWLDYLADEPVCAEDTALGELIRLVRSRLLVVELPPDRGRTLRIEEWEVGESSSEFRMAVRPPTAIGGNLVRSNNLRHRATSTEMANKLDAIMDDEDRPNDYWLRRAELDDVWEFEADPSFAAHTLSSLPKLPKPQAPSRLCQQCRGLDFFGNLVSIKYTMGEMRQRMKKCDLCALLQNTALKNNISPSATETVVFQRDRSWLKMNGNTHPVLSICRGRDSSFRSESVINYGIPELLESGSPAYFLFIRQWLQFCDSSHPGCRASTATQCMPTRVLDVGAIGDAYVSLWEPPSGAKGRYVALSHPWGRGPHFVTDVRNYRQHKDKIPLKDLPATFRDAVLTTRALHVRYLWIDSICIIQGPGGDFDVEAKNMERVFSLAYFVLAASRAYNQFDGFLGPRPRRGHVTLLDRKSPFYICEFIDDFKGDVLDSHLNQRGWVLQEHALARRTVFFANSQTYFECGDGVRCETLTKMSNGLEAFLGDPNFPQIIMSATQGEKIIRLQNLWKRYCTLNFTHDYDRPVAIEGMFASLLAAFKARGSFGVFDEGRDEKTNQPGGLLRRMLLWYRPLGKRPMVSIRFPPGKGAPSWSWMAYIGEIEFLRPKFGNIDWEEVQAPWSGDHAELTGVKDTALRGKVSSITGLGQGLGEGEEGGLFYDISDETWRGVKVQGQVQCVVLGVEKGQEEPGSRIHYFIIVRPAGARAASLDDIELYERVGAGYLPGKYISSSGLEVAIC</sequence>
<comment type="caution">
    <text evidence="2">The sequence shown here is derived from an EMBL/GenBank/DDBJ whole genome shotgun (WGS) entry which is preliminary data.</text>
</comment>
<dbReference type="InterPro" id="IPR010730">
    <property type="entry name" value="HET"/>
</dbReference>
<evidence type="ECO:0000313" key="3">
    <source>
        <dbReference type="Proteomes" id="UP001174936"/>
    </source>
</evidence>
<dbReference type="GO" id="GO:0005524">
    <property type="term" value="F:ATP binding"/>
    <property type="evidence" value="ECO:0007669"/>
    <property type="project" value="InterPro"/>
</dbReference>